<dbReference type="EMBL" id="RJKN01000003">
    <property type="protein sequence ID" value="ROP43696.1"/>
    <property type="molecule type" value="Genomic_DNA"/>
</dbReference>
<feature type="transmembrane region" description="Helical" evidence="7">
    <location>
        <begin position="479"/>
        <end position="500"/>
    </location>
</feature>
<dbReference type="InterPro" id="IPR050833">
    <property type="entry name" value="Poly_Biosynth_Transport"/>
</dbReference>
<evidence type="ECO:0000313" key="8">
    <source>
        <dbReference type="EMBL" id="ROP43696.1"/>
    </source>
</evidence>
<keyword evidence="3 7" id="KW-0812">Transmembrane</keyword>
<feature type="transmembrane region" description="Helical" evidence="7">
    <location>
        <begin position="79"/>
        <end position="101"/>
    </location>
</feature>
<feature type="transmembrane region" description="Helical" evidence="7">
    <location>
        <begin position="394"/>
        <end position="413"/>
    </location>
</feature>
<organism evidence="8 9">
    <name type="scientific">Pseudokineococcus lusitanus</name>
    <dbReference type="NCBI Taxonomy" id="763993"/>
    <lineage>
        <taxon>Bacteria</taxon>
        <taxon>Bacillati</taxon>
        <taxon>Actinomycetota</taxon>
        <taxon>Actinomycetes</taxon>
        <taxon>Kineosporiales</taxon>
        <taxon>Kineosporiaceae</taxon>
        <taxon>Pseudokineococcus</taxon>
    </lineage>
</organism>
<accession>A0A3N1HMK4</accession>
<dbReference type="AlphaFoldDB" id="A0A3N1HMK4"/>
<evidence type="ECO:0000256" key="4">
    <source>
        <dbReference type="ARBA" id="ARBA00022989"/>
    </source>
</evidence>
<evidence type="ECO:0000256" key="5">
    <source>
        <dbReference type="ARBA" id="ARBA00023136"/>
    </source>
</evidence>
<dbReference type="RefSeq" id="WP_123379409.1">
    <property type="nucleotide sequence ID" value="NZ_RJKN01000003.1"/>
</dbReference>
<dbReference type="Proteomes" id="UP000276232">
    <property type="component" value="Unassembled WGS sequence"/>
</dbReference>
<feature type="region of interest" description="Disordered" evidence="6">
    <location>
        <begin position="1"/>
        <end position="33"/>
    </location>
</feature>
<keyword evidence="5 7" id="KW-0472">Membrane</keyword>
<feature type="transmembrane region" description="Helical" evidence="7">
    <location>
        <begin position="147"/>
        <end position="171"/>
    </location>
</feature>
<dbReference type="OrthoDB" id="5170788at2"/>
<dbReference type="Pfam" id="PF01554">
    <property type="entry name" value="MatE"/>
    <property type="match status" value="1"/>
</dbReference>
<evidence type="ECO:0000256" key="2">
    <source>
        <dbReference type="ARBA" id="ARBA00022475"/>
    </source>
</evidence>
<dbReference type="InterPro" id="IPR002528">
    <property type="entry name" value="MATE_fam"/>
</dbReference>
<evidence type="ECO:0000313" key="9">
    <source>
        <dbReference type="Proteomes" id="UP000276232"/>
    </source>
</evidence>
<feature type="transmembrane region" description="Helical" evidence="7">
    <location>
        <begin position="367"/>
        <end position="387"/>
    </location>
</feature>
<dbReference type="PANTHER" id="PTHR30250">
    <property type="entry name" value="PST FAMILY PREDICTED COLANIC ACID TRANSPORTER"/>
    <property type="match status" value="1"/>
</dbReference>
<feature type="transmembrane region" description="Helical" evidence="7">
    <location>
        <begin position="43"/>
        <end position="67"/>
    </location>
</feature>
<feature type="transmembrane region" description="Helical" evidence="7">
    <location>
        <begin position="453"/>
        <end position="473"/>
    </location>
</feature>
<protein>
    <submittedName>
        <fullName evidence="8">O-antigen/teichoic acid export membrane protein</fullName>
    </submittedName>
</protein>
<gene>
    <name evidence="8" type="ORF">EDC03_1290</name>
</gene>
<evidence type="ECO:0000256" key="3">
    <source>
        <dbReference type="ARBA" id="ARBA00022692"/>
    </source>
</evidence>
<sequence>MAASDDAPAGPPAGPPSPDDEPAAPAPARFGGHSRSSVLRGGVWSAAANILPMGSTLALSVVISRVLGAEVLGEQSLVAYVASLMVSVLIYSFTMASVQLVAAAGGAGDRARLAHLGRWSMGAHLLGGLVAVVVLVGTGLGRDSYNLIWYLAAATAFVDAVGWGLASRHIAQHGWSATSARRLVSQALTPLLGIAAVLLGAGVAGVFATQLLVSLGLLVALRRLERRDPLPSPAGLPAPAALPVVRLWSLFALAALVTQVVDRRLELVFLDLYRTSVEVAQYSVAFNVVGIALVVCSSLVAASVPAVAAAHGAGEHDRVVSGMSRAARVLAAVSVLLAAGVAAVGPAVVLAFWGAEEYTEAAGVVRLLAIGLVVTPLGALCTAYWTGTGRLRPVLVCGGTGAVVDIALAFLLIPDHGTSGAVVATLSGQGSAALLIIGHTLRTGLPLRIRPTALLRVALVAVVAGVGASAVTAVLASAWLGLVLGGGTFVVLAAVGLRLVGLLDPEDGRWLAETLPGPAARGLRLLTPARSR</sequence>
<feature type="transmembrane region" description="Helical" evidence="7">
    <location>
        <begin position="121"/>
        <end position="140"/>
    </location>
</feature>
<reference evidence="8 9" key="1">
    <citation type="journal article" date="2015" name="Stand. Genomic Sci.">
        <title>Genomic Encyclopedia of Bacterial and Archaeal Type Strains, Phase III: the genomes of soil and plant-associated and newly described type strains.</title>
        <authorList>
            <person name="Whitman W.B."/>
            <person name="Woyke T."/>
            <person name="Klenk H.P."/>
            <person name="Zhou Y."/>
            <person name="Lilburn T.G."/>
            <person name="Beck B.J."/>
            <person name="De Vos P."/>
            <person name="Vandamme P."/>
            <person name="Eisen J.A."/>
            <person name="Garrity G."/>
            <person name="Hugenholtz P."/>
            <person name="Kyrpides N.C."/>
        </authorList>
    </citation>
    <scope>NUCLEOTIDE SEQUENCE [LARGE SCALE GENOMIC DNA]</scope>
    <source>
        <strain evidence="8 9">CECT 7306</strain>
    </source>
</reference>
<keyword evidence="2" id="KW-1003">Cell membrane</keyword>
<feature type="transmembrane region" description="Helical" evidence="7">
    <location>
        <begin position="419"/>
        <end position="441"/>
    </location>
</feature>
<evidence type="ECO:0000256" key="6">
    <source>
        <dbReference type="SAM" id="MobiDB-lite"/>
    </source>
</evidence>
<evidence type="ECO:0000256" key="1">
    <source>
        <dbReference type="ARBA" id="ARBA00004651"/>
    </source>
</evidence>
<dbReference type="PANTHER" id="PTHR30250:SF11">
    <property type="entry name" value="O-ANTIGEN TRANSPORTER-RELATED"/>
    <property type="match status" value="1"/>
</dbReference>
<proteinExistence type="predicted"/>
<keyword evidence="9" id="KW-1185">Reference proteome</keyword>
<feature type="transmembrane region" description="Helical" evidence="7">
    <location>
        <begin position="191"/>
        <end position="219"/>
    </location>
</feature>
<feature type="transmembrane region" description="Helical" evidence="7">
    <location>
        <begin position="240"/>
        <end position="261"/>
    </location>
</feature>
<comment type="subcellular location">
    <subcellularLocation>
        <location evidence="1">Cell membrane</location>
        <topology evidence="1">Multi-pass membrane protein</topology>
    </subcellularLocation>
</comment>
<feature type="transmembrane region" description="Helical" evidence="7">
    <location>
        <begin position="329"/>
        <end position="355"/>
    </location>
</feature>
<dbReference type="GO" id="GO:0042910">
    <property type="term" value="F:xenobiotic transmembrane transporter activity"/>
    <property type="evidence" value="ECO:0007669"/>
    <property type="project" value="InterPro"/>
</dbReference>
<evidence type="ECO:0000256" key="7">
    <source>
        <dbReference type="SAM" id="Phobius"/>
    </source>
</evidence>
<keyword evidence="4 7" id="KW-1133">Transmembrane helix</keyword>
<feature type="transmembrane region" description="Helical" evidence="7">
    <location>
        <begin position="281"/>
        <end position="308"/>
    </location>
</feature>
<dbReference type="GO" id="GO:0005886">
    <property type="term" value="C:plasma membrane"/>
    <property type="evidence" value="ECO:0007669"/>
    <property type="project" value="UniProtKB-SubCell"/>
</dbReference>
<dbReference type="InParanoid" id="A0A3N1HMK4"/>
<name>A0A3N1HMK4_9ACTN</name>
<comment type="caution">
    <text evidence="8">The sequence shown here is derived from an EMBL/GenBank/DDBJ whole genome shotgun (WGS) entry which is preliminary data.</text>
</comment>
<dbReference type="GO" id="GO:0015297">
    <property type="term" value="F:antiporter activity"/>
    <property type="evidence" value="ECO:0007669"/>
    <property type="project" value="InterPro"/>
</dbReference>